<sequence length="1456" mass="156914">MLGENVETLENMTTQTAKYAKWYVRVLDPKVIDDTFTASSETVEVQKFSCVLVSNAPAQYMLGAVPVSFKNRNAAVEASRKFTADSAWELRTPSFDARAKSDFVGGPLKSVVLLCSPSTLTRVPPAGAEASAHLAKELHIELDIEGVVGLLEENATGSNQRAAFDFCGNFLGIGTSKQVTKNGDLLMVAEAEFADAGGGKIVVAVWKRAREYFAHVRPGSGVAVLGSSAALENGEVKINIWPGAHIGTVGDPAQSLTSLDATSLSAEVLTAQLAPSSSGGLASVMKAAAHSTCAVALADAIAHPQPIAFQINRCLLDAPLQRGTMRAQDGRFLFQNCRLRDAAGGVDVDMVTDAAPTLYDCSTPDEVAAQLDAQSLTSSKHRFNIRGNLRQENGVAKRCIMEVGIAPLDAMFSTSALRMCYSLSVVSGDVVLPVPVGRIVEGPLQGLAVCRDGAKNIGANRVWLLVRGQSATKMESLDDAKALTYQVTGKAAGRALFRVDVRKLKAAFLWLKANNPYYANVGWRDDAAGAWAGDGAQVGATREADDDSAQVPPVTPTCFERWMGLAVSEAAAGGGPSCALRAIRSLDAHDCPVDLHVFRAELDAVMIEQCGEDSEVVHAGAAASAEAGDDMGLREDAVHSLAGAAEEVLGRRDEAPGFASARPAADPPAGDASHGHGRKLKYPRVDPPDVEDEPGQAVREDTPGYMAKASPQLFPREVGDYRGDRGGLRRALRFEEWGRRVVLWRNGRFVRRARFRYWLLDTTLRVMVPGVQRICFRAKKVCQDNALDSLMGRGKRRELAKQMSTVTNLIPGSVGERRNMRQQPEAMVHPIEAEMADFGMNGGAGKIPSGFCTLACSVYKRAQLRATLLKACPSGAASDPACRGRCAQRTQLPSGPDREAAMNKTYYQLSVRDPGAVAWYCAVELEMPTALTAALLTEQLQSDSVPGHGALRKIQAELGSRMGEDITLGGNPDLRHFGQVDDWYVTYEWRDESGAVEIDEPVPGQHAVPQAEAADRLAAFWDRAYTEYNVAKAMSPGLPEAVPTGGGLAAGLANAVSGASAGVVGARQALGPAGEKQVRSPESISYEAHARCLLGSLDAGGAAGERYWVELVVILEGCSRAPRDVLQTELLEPGIASSGARQARAILCFVTALAEWVNMRDLHKPYAMGQPAKDQRCARVDDEHSTMERVMAARDCHFLNNFAPIVMLAMLSNMDFKTTLTKDAVIEYMAKYMAKSGQGALIKVMEHSFSVCMEKARECQQGTGSAVLQWFNLQSTSEVKSQLQCVHLIFWAPRFMCTREFRDLFLKAETRQPKAMTKPVADDDPGARIVQKSQAEHYASLWEWKLPSNAALSKRHPLTAEPLWAFILRRAGASGDSVVLKPAPDIVVIHPVGRFGQAKTDAQWRDACIWTLLAHCNHGETCKGAFRGAEHLAGFTDEAVAELMQRFAAAQPGERL</sequence>
<evidence type="ECO:0000256" key="1">
    <source>
        <dbReference type="SAM" id="MobiDB-lite"/>
    </source>
</evidence>
<evidence type="ECO:0000313" key="2">
    <source>
        <dbReference type="EMBL" id="CAK0872126.1"/>
    </source>
</evidence>
<comment type="caution">
    <text evidence="2">The sequence shown here is derived from an EMBL/GenBank/DDBJ whole genome shotgun (WGS) entry which is preliminary data.</text>
</comment>
<organism evidence="2 3">
    <name type="scientific">Prorocentrum cordatum</name>
    <dbReference type="NCBI Taxonomy" id="2364126"/>
    <lineage>
        <taxon>Eukaryota</taxon>
        <taxon>Sar</taxon>
        <taxon>Alveolata</taxon>
        <taxon>Dinophyceae</taxon>
        <taxon>Prorocentrales</taxon>
        <taxon>Prorocentraceae</taxon>
        <taxon>Prorocentrum</taxon>
    </lineage>
</organism>
<proteinExistence type="predicted"/>
<reference evidence="2" key="1">
    <citation type="submission" date="2023-10" db="EMBL/GenBank/DDBJ databases">
        <authorList>
            <person name="Chen Y."/>
            <person name="Shah S."/>
            <person name="Dougan E. K."/>
            <person name="Thang M."/>
            <person name="Chan C."/>
        </authorList>
    </citation>
    <scope>NUCLEOTIDE SEQUENCE [LARGE SCALE GENOMIC DNA]</scope>
</reference>
<gene>
    <name evidence="2" type="ORF">PCOR1329_LOCUS57682</name>
</gene>
<name>A0ABN9VJ49_9DINO</name>
<feature type="compositionally biased region" description="Low complexity" evidence="1">
    <location>
        <begin position="659"/>
        <end position="672"/>
    </location>
</feature>
<feature type="non-terminal residue" evidence="2">
    <location>
        <position position="1456"/>
    </location>
</feature>
<protein>
    <submittedName>
        <fullName evidence="2">Uncharacterized protein</fullName>
    </submittedName>
</protein>
<evidence type="ECO:0000313" key="3">
    <source>
        <dbReference type="Proteomes" id="UP001189429"/>
    </source>
</evidence>
<feature type="region of interest" description="Disordered" evidence="1">
    <location>
        <begin position="657"/>
        <end position="701"/>
    </location>
</feature>
<keyword evidence="3" id="KW-1185">Reference proteome</keyword>
<feature type="non-terminal residue" evidence="2">
    <location>
        <position position="1"/>
    </location>
</feature>
<dbReference type="Proteomes" id="UP001189429">
    <property type="component" value="Unassembled WGS sequence"/>
</dbReference>
<accession>A0ABN9VJ49</accession>
<dbReference type="EMBL" id="CAUYUJ010017137">
    <property type="protein sequence ID" value="CAK0872126.1"/>
    <property type="molecule type" value="Genomic_DNA"/>
</dbReference>